<dbReference type="GO" id="GO:0005739">
    <property type="term" value="C:mitochondrion"/>
    <property type="evidence" value="ECO:0007669"/>
    <property type="project" value="UniProtKB-ARBA"/>
</dbReference>
<dbReference type="AlphaFoldDB" id="A0A167R949"/>
<dbReference type="Pfam" id="PF01743">
    <property type="entry name" value="PolyA_pol"/>
    <property type="match status" value="1"/>
</dbReference>
<evidence type="ECO:0000256" key="5">
    <source>
        <dbReference type="RuleBase" id="RU003953"/>
    </source>
</evidence>
<dbReference type="SUPFAM" id="SSF81891">
    <property type="entry name" value="Poly A polymerase C-terminal region-like"/>
    <property type="match status" value="1"/>
</dbReference>
<accession>A0A167R949</accession>
<name>A0A167R949_CALVF</name>
<dbReference type="CDD" id="cd05398">
    <property type="entry name" value="NT_ClassII-CCAase"/>
    <property type="match status" value="1"/>
</dbReference>
<evidence type="ECO:0000313" key="8">
    <source>
        <dbReference type="EMBL" id="KZP00684.1"/>
    </source>
</evidence>
<evidence type="ECO:0000259" key="7">
    <source>
        <dbReference type="Pfam" id="PF12627"/>
    </source>
</evidence>
<evidence type="ECO:0000313" key="9">
    <source>
        <dbReference type="Proteomes" id="UP000076738"/>
    </source>
</evidence>
<dbReference type="PANTHER" id="PTHR13734:SF5">
    <property type="entry name" value="CCA TRNA NUCLEOTIDYLTRANSFERASE, MITOCHONDRIAL"/>
    <property type="match status" value="1"/>
</dbReference>
<dbReference type="InterPro" id="IPR043519">
    <property type="entry name" value="NT_sf"/>
</dbReference>
<evidence type="ECO:0000256" key="2">
    <source>
        <dbReference type="ARBA" id="ARBA00022679"/>
    </source>
</evidence>
<keyword evidence="4 5" id="KW-0694">RNA-binding</keyword>
<dbReference type="Gene3D" id="1.10.3090.10">
    <property type="entry name" value="cca-adding enzyme, domain 2"/>
    <property type="match status" value="1"/>
</dbReference>
<gene>
    <name evidence="8" type="ORF">CALVIDRAFT_475433</name>
</gene>
<dbReference type="SUPFAM" id="SSF81301">
    <property type="entry name" value="Nucleotidyltransferase"/>
    <property type="match status" value="1"/>
</dbReference>
<evidence type="ECO:0000256" key="1">
    <source>
        <dbReference type="ARBA" id="ARBA00007265"/>
    </source>
</evidence>
<keyword evidence="2 5" id="KW-0808">Transferase</keyword>
<dbReference type="GO" id="GO:0052929">
    <property type="term" value="F:ATP:3'-cytidine-cytidine-tRNA adenylyltransferase activity"/>
    <property type="evidence" value="ECO:0007669"/>
    <property type="project" value="TreeGrafter"/>
</dbReference>
<keyword evidence="9" id="KW-1185">Reference proteome</keyword>
<dbReference type="GO" id="GO:0003723">
    <property type="term" value="F:RNA binding"/>
    <property type="evidence" value="ECO:0007669"/>
    <property type="project" value="UniProtKB-KW"/>
</dbReference>
<organism evidence="8 9">
    <name type="scientific">Calocera viscosa (strain TUFC12733)</name>
    <dbReference type="NCBI Taxonomy" id="1330018"/>
    <lineage>
        <taxon>Eukaryota</taxon>
        <taxon>Fungi</taxon>
        <taxon>Dikarya</taxon>
        <taxon>Basidiomycota</taxon>
        <taxon>Agaricomycotina</taxon>
        <taxon>Dacrymycetes</taxon>
        <taxon>Dacrymycetales</taxon>
        <taxon>Dacrymycetaceae</taxon>
        <taxon>Calocera</taxon>
    </lineage>
</organism>
<dbReference type="GO" id="GO:0001680">
    <property type="term" value="P:tRNA 3'-terminal CCA addition"/>
    <property type="evidence" value="ECO:0007669"/>
    <property type="project" value="UniProtKB-ARBA"/>
</dbReference>
<dbReference type="GO" id="GO:0052927">
    <property type="term" value="F:CC tRNA cytidylyltransferase activity"/>
    <property type="evidence" value="ECO:0007669"/>
    <property type="project" value="TreeGrafter"/>
</dbReference>
<dbReference type="STRING" id="1330018.A0A167R949"/>
<sequence length="528" mass="58286">MSITLDPREDQICTILDDYAKTLTPPVECRIAGGWVRDKLLGLDSVDIDVALSSMTGLPFALGLRAFCKARDVPCGRFTTIEANPEKSKHLETTKFDVLGLEMDFVNLRAEDYAADSRVPVQRFGTPLEDALRRDLTINALFYNVHTRRVEDFTEKGLADLQTGVCRTPMPPRQTFLDDPLRVPRAIRFSSRFGFSLDPALQAAAALPEVKDALIQKVSRERVGIEVEKMLKGPNPLLAIQHIHSLTLYKSIYWLPPAATSTLSGVPLEEDTGLVTASILHHLLSSPDTATLTILTRARQDAQVRKYLYLAADLTPYGQLTYLEKKKSAPAVEGIIREGLKQKLSNNDMTSTVGLFAAAHLLSKPELSRFPPPDRKSIGLVLRNPAVHTVKGANWEDSLAFALVQDLIPYWELSTGSLKDGTKQVIHTYELFVARIQELGLPSAIEEKPRLDGKEIAATLNIRPGPALAPILNSVVGWQLEYPEGTKEQCKEWLAQQVEQGVIKLDAADSAKVQRGAEGGASKRARKK</sequence>
<proteinExistence type="inferred from homology"/>
<evidence type="ECO:0000256" key="3">
    <source>
        <dbReference type="ARBA" id="ARBA00022741"/>
    </source>
</evidence>
<evidence type="ECO:0008006" key="10">
    <source>
        <dbReference type="Google" id="ProtNLM"/>
    </source>
</evidence>
<reference evidence="8 9" key="1">
    <citation type="journal article" date="2016" name="Mol. Biol. Evol.">
        <title>Comparative Genomics of Early-Diverging Mushroom-Forming Fungi Provides Insights into the Origins of Lignocellulose Decay Capabilities.</title>
        <authorList>
            <person name="Nagy L.G."/>
            <person name="Riley R."/>
            <person name="Tritt A."/>
            <person name="Adam C."/>
            <person name="Daum C."/>
            <person name="Floudas D."/>
            <person name="Sun H."/>
            <person name="Yadav J.S."/>
            <person name="Pangilinan J."/>
            <person name="Larsson K.H."/>
            <person name="Matsuura K."/>
            <person name="Barry K."/>
            <person name="Labutti K."/>
            <person name="Kuo R."/>
            <person name="Ohm R.A."/>
            <person name="Bhattacharya S.S."/>
            <person name="Shirouzu T."/>
            <person name="Yoshinaga Y."/>
            <person name="Martin F.M."/>
            <person name="Grigoriev I.V."/>
            <person name="Hibbett D.S."/>
        </authorList>
    </citation>
    <scope>NUCLEOTIDE SEQUENCE [LARGE SCALE GENOMIC DNA]</scope>
    <source>
        <strain evidence="8 9">TUFC12733</strain>
    </source>
</reference>
<dbReference type="InterPro" id="IPR002646">
    <property type="entry name" value="PolA_pol_head_dom"/>
</dbReference>
<dbReference type="Gene3D" id="3.30.460.10">
    <property type="entry name" value="Beta Polymerase, domain 2"/>
    <property type="match status" value="1"/>
</dbReference>
<dbReference type="InterPro" id="IPR032828">
    <property type="entry name" value="PolyA_RNA-bd"/>
</dbReference>
<dbReference type="PANTHER" id="PTHR13734">
    <property type="entry name" value="TRNA-NUCLEOTIDYLTRANSFERASE"/>
    <property type="match status" value="1"/>
</dbReference>
<keyword evidence="3" id="KW-0547">Nucleotide-binding</keyword>
<feature type="domain" description="tRNA nucleotidyltransferase/poly(A) polymerase RNA and SrmB- binding" evidence="7">
    <location>
        <begin position="195"/>
        <end position="252"/>
    </location>
</feature>
<dbReference type="OrthoDB" id="445712at2759"/>
<dbReference type="EMBL" id="KV417268">
    <property type="protein sequence ID" value="KZP00684.1"/>
    <property type="molecule type" value="Genomic_DNA"/>
</dbReference>
<dbReference type="Pfam" id="PF12627">
    <property type="entry name" value="PolyA_pol_RNAbd"/>
    <property type="match status" value="1"/>
</dbReference>
<protein>
    <recommendedName>
        <fullName evidence="10">Poly A polymerase head domain-containing protein</fullName>
    </recommendedName>
</protein>
<evidence type="ECO:0000256" key="4">
    <source>
        <dbReference type="ARBA" id="ARBA00022884"/>
    </source>
</evidence>
<dbReference type="GO" id="GO:0000166">
    <property type="term" value="F:nucleotide binding"/>
    <property type="evidence" value="ECO:0007669"/>
    <property type="project" value="UniProtKB-KW"/>
</dbReference>
<feature type="domain" description="Poly A polymerase head" evidence="6">
    <location>
        <begin position="29"/>
        <end position="166"/>
    </location>
</feature>
<comment type="similarity">
    <text evidence="1 5">Belongs to the tRNA nucleotidyltransferase/poly(A) polymerase family.</text>
</comment>
<evidence type="ECO:0000259" key="6">
    <source>
        <dbReference type="Pfam" id="PF01743"/>
    </source>
</evidence>
<dbReference type="Proteomes" id="UP000076738">
    <property type="component" value="Unassembled WGS sequence"/>
</dbReference>
<dbReference type="FunFam" id="3.30.460.10:FF:000019">
    <property type="entry name" value="tRNA nucleotidyltransferase cca2"/>
    <property type="match status" value="1"/>
</dbReference>